<feature type="region of interest" description="Disordered" evidence="1">
    <location>
        <begin position="72"/>
        <end position="91"/>
    </location>
</feature>
<gene>
    <name evidence="2" type="ORF">C8R41DRAFT_472775</name>
</gene>
<feature type="compositionally biased region" description="Basic and acidic residues" evidence="1">
    <location>
        <begin position="13"/>
        <end position="23"/>
    </location>
</feature>
<feature type="compositionally biased region" description="Polar residues" evidence="1">
    <location>
        <begin position="374"/>
        <end position="399"/>
    </location>
</feature>
<feature type="compositionally biased region" description="Low complexity" evidence="1">
    <location>
        <begin position="316"/>
        <end position="330"/>
    </location>
</feature>
<dbReference type="Proteomes" id="UP001150217">
    <property type="component" value="Unassembled WGS sequence"/>
</dbReference>
<accession>A0ABQ8VEP8</accession>
<feature type="region of interest" description="Disordered" evidence="1">
    <location>
        <begin position="101"/>
        <end position="196"/>
    </location>
</feature>
<keyword evidence="3" id="KW-1185">Reference proteome</keyword>
<comment type="caution">
    <text evidence="2">The sequence shown here is derived from an EMBL/GenBank/DDBJ whole genome shotgun (WGS) entry which is preliminary data.</text>
</comment>
<proteinExistence type="predicted"/>
<organism evidence="2 3">
    <name type="scientific">Lentinula lateritia</name>
    <dbReference type="NCBI Taxonomy" id="40482"/>
    <lineage>
        <taxon>Eukaryota</taxon>
        <taxon>Fungi</taxon>
        <taxon>Dikarya</taxon>
        <taxon>Basidiomycota</taxon>
        <taxon>Agaricomycotina</taxon>
        <taxon>Agaricomycetes</taxon>
        <taxon>Agaricomycetidae</taxon>
        <taxon>Agaricales</taxon>
        <taxon>Marasmiineae</taxon>
        <taxon>Omphalotaceae</taxon>
        <taxon>Lentinula</taxon>
    </lineage>
</organism>
<feature type="compositionally biased region" description="Polar residues" evidence="1">
    <location>
        <begin position="183"/>
        <end position="196"/>
    </location>
</feature>
<name>A0ABQ8VEP8_9AGAR</name>
<feature type="region of interest" description="Disordered" evidence="1">
    <location>
        <begin position="348"/>
        <end position="399"/>
    </location>
</feature>
<feature type="region of interest" description="Disordered" evidence="1">
    <location>
        <begin position="1"/>
        <end position="58"/>
    </location>
</feature>
<evidence type="ECO:0000313" key="3">
    <source>
        <dbReference type="Proteomes" id="UP001150217"/>
    </source>
</evidence>
<evidence type="ECO:0000256" key="1">
    <source>
        <dbReference type="SAM" id="MobiDB-lite"/>
    </source>
</evidence>
<protein>
    <submittedName>
        <fullName evidence="2">Uncharacterized protein</fullName>
    </submittedName>
</protein>
<dbReference type="EMBL" id="JANVFT010000058">
    <property type="protein sequence ID" value="KAJ4481829.1"/>
    <property type="molecule type" value="Genomic_DNA"/>
</dbReference>
<feature type="compositionally biased region" description="Low complexity" evidence="1">
    <location>
        <begin position="131"/>
        <end position="157"/>
    </location>
</feature>
<feature type="region of interest" description="Disordered" evidence="1">
    <location>
        <begin position="294"/>
        <end position="331"/>
    </location>
</feature>
<feature type="compositionally biased region" description="Low complexity" evidence="1">
    <location>
        <begin position="26"/>
        <end position="43"/>
    </location>
</feature>
<evidence type="ECO:0000313" key="2">
    <source>
        <dbReference type="EMBL" id="KAJ4481829.1"/>
    </source>
</evidence>
<reference evidence="2" key="1">
    <citation type="submission" date="2022-08" db="EMBL/GenBank/DDBJ databases">
        <title>A Global Phylogenomic Analysis of the Shiitake Genus Lentinula.</title>
        <authorList>
            <consortium name="DOE Joint Genome Institute"/>
            <person name="Sierra-Patev S."/>
            <person name="Min B."/>
            <person name="Naranjo-Ortiz M."/>
            <person name="Looney B."/>
            <person name="Konkel Z."/>
            <person name="Slot J.C."/>
            <person name="Sakamoto Y."/>
            <person name="Steenwyk J.L."/>
            <person name="Rokas A."/>
            <person name="Carro J."/>
            <person name="Camarero S."/>
            <person name="Ferreira P."/>
            <person name="Molpeceres G."/>
            <person name="Ruiz-Duenas F.J."/>
            <person name="Serrano A."/>
            <person name="Henrissat B."/>
            <person name="Drula E."/>
            <person name="Hughes K.W."/>
            <person name="Mata J.L."/>
            <person name="Ishikawa N.K."/>
            <person name="Vargas-Isla R."/>
            <person name="Ushijima S."/>
            <person name="Smith C.A."/>
            <person name="Ahrendt S."/>
            <person name="Andreopoulos W."/>
            <person name="He G."/>
            <person name="Labutti K."/>
            <person name="Lipzen A."/>
            <person name="Ng V."/>
            <person name="Riley R."/>
            <person name="Sandor L."/>
            <person name="Barry K."/>
            <person name="Martinez A.T."/>
            <person name="Xiao Y."/>
            <person name="Gibbons J.G."/>
            <person name="Terashima K."/>
            <person name="Grigoriev I.V."/>
            <person name="Hibbett D.S."/>
        </authorList>
    </citation>
    <scope>NUCLEOTIDE SEQUENCE</scope>
    <source>
        <strain evidence="2">RHP3577 ss4</strain>
    </source>
</reference>
<feature type="compositionally biased region" description="Basic and acidic residues" evidence="1">
    <location>
        <begin position="117"/>
        <end position="130"/>
    </location>
</feature>
<sequence>MPRSKLFQTHGQKPHDNSNKPETIEFPSGSTVSSFSTSESSPTYFPPPLTSFERKQELPTICLDSDHDNAPTILIHGTNSESPVPKESSHLSLIKSIAKKASMKRLRSVSRPSTSFHHQDHHDNHNRDTSDSSLSSSTYHASTLSTSSNTSAFSIDSPPSNPPSHHRTRLLSLPSFHRRSRTSHINSEQTLDPSTSNFASGAYDSYDGYSVASSQRSFEVLSRPRRAQSQNKEVIEHTTLKRDPEAEIKPTTNPTHSIVCCRCGSEVHNAATVEVSKEFLCPIDSGAKLDLATKDGQSGKPLACEGNNDENLRDIPSSSSPSFPNLPGPSYLVQATNEDVEADGALERTAESVTDVDIPTPETQETTDKTTTEASQTNVTVASPRQNPKTIHPGSNSSDEVIPPPFLVGPFILDELAMPILSGTRPLSFFFRRIFWGSLWRDLWHALTRKLQVDVRRRISVYLTWWLSRVTLLFPRGFSASTK</sequence>
<feature type="compositionally biased region" description="Polar residues" evidence="1">
    <location>
        <begin position="1"/>
        <end position="11"/>
    </location>
</feature>